<keyword evidence="10" id="KW-1185">Reference proteome</keyword>
<name>A0AAD9MIH6_PROWI</name>
<feature type="region of interest" description="Disordered" evidence="7">
    <location>
        <begin position="40"/>
        <end position="63"/>
    </location>
</feature>
<dbReference type="GO" id="GO:0004519">
    <property type="term" value="F:endonuclease activity"/>
    <property type="evidence" value="ECO:0007669"/>
    <property type="project" value="UniProtKB-KW"/>
</dbReference>
<keyword evidence="4" id="KW-0228">DNA excision</keyword>
<dbReference type="GO" id="GO:0009411">
    <property type="term" value="P:response to UV"/>
    <property type="evidence" value="ECO:0007669"/>
    <property type="project" value="InterPro"/>
</dbReference>
<protein>
    <recommendedName>
        <fullName evidence="8">MutL C-terminal dimerisation domain-containing protein</fullName>
    </recommendedName>
</protein>
<dbReference type="PANTHER" id="PTHR31290:SF5">
    <property type="entry name" value="UV-DAMAGE ENDONUCLEASE"/>
    <property type="match status" value="1"/>
</dbReference>
<dbReference type="GO" id="GO:0006289">
    <property type="term" value="P:nucleotide-excision repair"/>
    <property type="evidence" value="ECO:0007669"/>
    <property type="project" value="InterPro"/>
</dbReference>
<comment type="caution">
    <text evidence="9">The sequence shown here is derived from an EMBL/GenBank/DDBJ whole genome shotgun (WGS) entry which is preliminary data.</text>
</comment>
<dbReference type="GO" id="GO:0016787">
    <property type="term" value="F:hydrolase activity"/>
    <property type="evidence" value="ECO:0007669"/>
    <property type="project" value="UniProtKB-KW"/>
</dbReference>
<keyword evidence="3" id="KW-0227">DNA damage</keyword>
<feature type="region of interest" description="Disordered" evidence="7">
    <location>
        <begin position="574"/>
        <end position="598"/>
    </location>
</feature>
<evidence type="ECO:0000256" key="3">
    <source>
        <dbReference type="ARBA" id="ARBA00022763"/>
    </source>
</evidence>
<dbReference type="NCBIfam" id="TIGR00629">
    <property type="entry name" value="uvde"/>
    <property type="match status" value="1"/>
</dbReference>
<dbReference type="EMBL" id="JASFZW010000001">
    <property type="protein sequence ID" value="KAK2080189.1"/>
    <property type="molecule type" value="Genomic_DNA"/>
</dbReference>
<reference evidence="9" key="1">
    <citation type="submission" date="2021-01" db="EMBL/GenBank/DDBJ databases">
        <authorList>
            <person name="Eckstrom K.M.E."/>
        </authorList>
    </citation>
    <scope>NUCLEOTIDE SEQUENCE</scope>
    <source>
        <strain evidence="9">UVCC 0001</strain>
    </source>
</reference>
<dbReference type="PANTHER" id="PTHR31290">
    <property type="entry name" value="UV-DAMAGE ENDONUCLEASE"/>
    <property type="match status" value="1"/>
</dbReference>
<evidence type="ECO:0000313" key="10">
    <source>
        <dbReference type="Proteomes" id="UP001255856"/>
    </source>
</evidence>
<dbReference type="Pfam" id="PF03851">
    <property type="entry name" value="UvdE"/>
    <property type="match status" value="1"/>
</dbReference>
<dbReference type="Pfam" id="PF08676">
    <property type="entry name" value="MutL_C"/>
    <property type="match status" value="1"/>
</dbReference>
<dbReference type="GO" id="GO:0005524">
    <property type="term" value="F:ATP binding"/>
    <property type="evidence" value="ECO:0007669"/>
    <property type="project" value="InterPro"/>
</dbReference>
<gene>
    <name evidence="9" type="ORF">QBZ16_000042</name>
</gene>
<dbReference type="SUPFAM" id="SSF51658">
    <property type="entry name" value="Xylose isomerase-like"/>
    <property type="match status" value="1"/>
</dbReference>
<evidence type="ECO:0000259" key="8">
    <source>
        <dbReference type="Pfam" id="PF08676"/>
    </source>
</evidence>
<evidence type="ECO:0000256" key="6">
    <source>
        <dbReference type="ARBA" id="ARBA00023204"/>
    </source>
</evidence>
<evidence type="ECO:0000256" key="5">
    <source>
        <dbReference type="ARBA" id="ARBA00022801"/>
    </source>
</evidence>
<keyword evidence="1" id="KW-0540">Nuclease</keyword>
<evidence type="ECO:0000313" key="9">
    <source>
        <dbReference type="EMBL" id="KAK2080189.1"/>
    </source>
</evidence>
<feature type="compositionally biased region" description="Basic and acidic residues" evidence="7">
    <location>
        <begin position="50"/>
        <end position="63"/>
    </location>
</feature>
<dbReference type="InterPro" id="IPR036237">
    <property type="entry name" value="Xyl_isomerase-like_sf"/>
</dbReference>
<proteinExistence type="predicted"/>
<evidence type="ECO:0000256" key="2">
    <source>
        <dbReference type="ARBA" id="ARBA00022759"/>
    </source>
</evidence>
<dbReference type="InterPro" id="IPR014790">
    <property type="entry name" value="MutL_C"/>
</dbReference>
<dbReference type="GO" id="GO:0006298">
    <property type="term" value="P:mismatch repair"/>
    <property type="evidence" value="ECO:0007669"/>
    <property type="project" value="InterPro"/>
</dbReference>
<dbReference type="SUPFAM" id="SSF118116">
    <property type="entry name" value="DNA mismatch repair protein MutL"/>
    <property type="match status" value="1"/>
</dbReference>
<dbReference type="InterPro" id="IPR037198">
    <property type="entry name" value="MutL_C_sf"/>
</dbReference>
<feature type="domain" description="MutL C-terminal dimerisation" evidence="8">
    <location>
        <begin position="61"/>
        <end position="125"/>
    </location>
</feature>
<evidence type="ECO:0000256" key="4">
    <source>
        <dbReference type="ARBA" id="ARBA00022769"/>
    </source>
</evidence>
<accession>A0AAD9MIH6</accession>
<dbReference type="AlphaFoldDB" id="A0AAD9MIH6"/>
<keyword evidence="5" id="KW-0378">Hydrolase</keyword>
<dbReference type="InterPro" id="IPR004601">
    <property type="entry name" value="UvdE"/>
</dbReference>
<feature type="region of interest" description="Disordered" evidence="7">
    <location>
        <begin position="162"/>
        <end position="254"/>
    </location>
</feature>
<sequence length="598" mass="66561">MEALWCQACETHLDDDQEDESGAEAQDLASLARRSRYRAASMAPSLGARSQDDKAGPKTDDEKANFERLQSEVKFGCQPLLTSQKLDLCPMEELVVRENMDVFRLNGFDFCDDENGHLRLASVPFSVLASRACRSSIMIGKHLTLGTMRRVVSNLSNLQSPTRTAAKSAGKNAQAVDVDGGSISGQPIIKEPATPARKGVRRSRKAQEPDESAPEQATVKAEEGFDGAEAAPEAKPKTARRRREPDVLPFTGQYPTPELLESMKGFDPGPLPVPNFGYACLNMSLRNLKPPIFTSRDLIRRTLDTKGPEYLGELALANCRDLARLIQWNHEHSIRFFRVSSVIWPWMGTYDVTTLPQYQEISKTLRFAGDLSRLYGQRITFHPSHFVKLGGEEPGLTAKSSSELEAHSQVFDLMGFEPSPWNKINIHVGGVYGDKELTMGRWAAAYLQLSDRCRARVTVENDDRPNAFSVRDLLFLNKLCGVPIVFDFHHWKFCQGDMTQEEAFKAAIATWPAGVRPVAHWSESQAGRPDFAHSDYVRGPFNMYGLEKDVDLMIEAKCKELALLCARGDIPFPDPGPVPEEAPKSSKKQKQAAAFLED</sequence>
<dbReference type="Proteomes" id="UP001255856">
    <property type="component" value="Unassembled WGS sequence"/>
</dbReference>
<dbReference type="Gene3D" id="3.20.20.150">
    <property type="entry name" value="Divalent-metal-dependent TIM barrel enzymes"/>
    <property type="match status" value="1"/>
</dbReference>
<keyword evidence="6" id="KW-0234">DNA repair</keyword>
<evidence type="ECO:0000256" key="7">
    <source>
        <dbReference type="SAM" id="MobiDB-lite"/>
    </source>
</evidence>
<keyword evidence="2" id="KW-0255">Endonuclease</keyword>
<organism evidence="9 10">
    <name type="scientific">Prototheca wickerhamii</name>
    <dbReference type="NCBI Taxonomy" id="3111"/>
    <lineage>
        <taxon>Eukaryota</taxon>
        <taxon>Viridiplantae</taxon>
        <taxon>Chlorophyta</taxon>
        <taxon>core chlorophytes</taxon>
        <taxon>Trebouxiophyceae</taxon>
        <taxon>Chlorellales</taxon>
        <taxon>Chlorellaceae</taxon>
        <taxon>Prototheca</taxon>
    </lineage>
</organism>
<evidence type="ECO:0000256" key="1">
    <source>
        <dbReference type="ARBA" id="ARBA00022722"/>
    </source>
</evidence>